<dbReference type="RefSeq" id="WP_091667231.1">
    <property type="nucleotide sequence ID" value="NZ_LT594323.1"/>
</dbReference>
<gene>
    <name evidence="1" type="ORF">GA0070611_4380</name>
</gene>
<proteinExistence type="predicted"/>
<sequence>MDRTYAAITEMSARLAGRLRDDTLASVRRQYAAGEWSMADDTLLLTLAREHIGITRSWPAAGSTARAAAWSGPSWWTGAGRSTA</sequence>
<dbReference type="EMBL" id="LT594323">
    <property type="protein sequence ID" value="SBT49346.1"/>
    <property type="molecule type" value="Genomic_DNA"/>
</dbReference>
<dbReference type="Proteomes" id="UP000199385">
    <property type="component" value="Chromosome I"/>
</dbReference>
<keyword evidence="2" id="KW-1185">Reference proteome</keyword>
<dbReference type="PATRIC" id="fig|261654.4.peg.4442"/>
<protein>
    <submittedName>
        <fullName evidence="1">Uncharacterized protein</fullName>
    </submittedName>
</protein>
<accession>A0A1A8ZZM7</accession>
<organism evidence="1 2">
    <name type="scientific">Micromonospora auratinigra</name>
    <dbReference type="NCBI Taxonomy" id="261654"/>
    <lineage>
        <taxon>Bacteria</taxon>
        <taxon>Bacillati</taxon>
        <taxon>Actinomycetota</taxon>
        <taxon>Actinomycetes</taxon>
        <taxon>Micromonosporales</taxon>
        <taxon>Micromonosporaceae</taxon>
        <taxon>Micromonospora</taxon>
    </lineage>
</organism>
<dbReference type="STRING" id="261654.GA0070611_4380"/>
<evidence type="ECO:0000313" key="2">
    <source>
        <dbReference type="Proteomes" id="UP000199385"/>
    </source>
</evidence>
<dbReference type="OrthoDB" id="3681982at2"/>
<evidence type="ECO:0000313" key="1">
    <source>
        <dbReference type="EMBL" id="SBT49346.1"/>
    </source>
</evidence>
<reference evidence="2" key="1">
    <citation type="submission" date="2016-06" db="EMBL/GenBank/DDBJ databases">
        <authorList>
            <person name="Varghese N."/>
            <person name="Submissions Spin"/>
        </authorList>
    </citation>
    <scope>NUCLEOTIDE SEQUENCE [LARGE SCALE GENOMIC DNA]</scope>
    <source>
        <strain evidence="2">DSM 44815</strain>
    </source>
</reference>
<name>A0A1A8ZZM7_9ACTN</name>
<dbReference type="AlphaFoldDB" id="A0A1A8ZZM7"/>